<evidence type="ECO:0000256" key="3">
    <source>
        <dbReference type="ARBA" id="ARBA00022475"/>
    </source>
</evidence>
<feature type="transmembrane region" description="Helical" evidence="7">
    <location>
        <begin position="550"/>
        <end position="570"/>
    </location>
</feature>
<feature type="transmembrane region" description="Helical" evidence="7">
    <location>
        <begin position="98"/>
        <end position="123"/>
    </location>
</feature>
<feature type="compositionally biased region" description="Basic and acidic residues" evidence="8">
    <location>
        <begin position="9"/>
        <end position="19"/>
    </location>
</feature>
<dbReference type="PROSITE" id="PS50928">
    <property type="entry name" value="ABC_TM1"/>
    <property type="match status" value="2"/>
</dbReference>
<gene>
    <name evidence="10" type="primary">phnE</name>
    <name evidence="10" type="ORF">FY030_06400</name>
</gene>
<evidence type="ECO:0000256" key="8">
    <source>
        <dbReference type="SAM" id="MobiDB-lite"/>
    </source>
</evidence>
<keyword evidence="4 7" id="KW-0812">Transmembrane</keyword>
<dbReference type="InterPro" id="IPR035906">
    <property type="entry name" value="MetI-like_sf"/>
</dbReference>
<evidence type="ECO:0000259" key="9">
    <source>
        <dbReference type="PROSITE" id="PS50928"/>
    </source>
</evidence>
<evidence type="ECO:0000256" key="6">
    <source>
        <dbReference type="ARBA" id="ARBA00023136"/>
    </source>
</evidence>
<dbReference type="PANTHER" id="PTHR30043:SF1">
    <property type="entry name" value="ABC TRANSPORT SYSTEM PERMEASE PROTEIN P69"/>
    <property type="match status" value="1"/>
</dbReference>
<evidence type="ECO:0000256" key="2">
    <source>
        <dbReference type="ARBA" id="ARBA00022448"/>
    </source>
</evidence>
<feature type="transmembrane region" description="Helical" evidence="7">
    <location>
        <begin position="330"/>
        <end position="347"/>
    </location>
</feature>
<dbReference type="CDD" id="cd06261">
    <property type="entry name" value="TM_PBP2"/>
    <property type="match status" value="1"/>
</dbReference>
<dbReference type="NCBIfam" id="TIGR01097">
    <property type="entry name" value="PhnE"/>
    <property type="match status" value="2"/>
</dbReference>
<keyword evidence="5 7" id="KW-1133">Transmembrane helix</keyword>
<dbReference type="Gene3D" id="1.10.3720.10">
    <property type="entry name" value="MetI-like"/>
    <property type="match status" value="2"/>
</dbReference>
<dbReference type="Proteomes" id="UP000326546">
    <property type="component" value="Chromosome"/>
</dbReference>
<dbReference type="InterPro" id="IPR000515">
    <property type="entry name" value="MetI-like"/>
</dbReference>
<dbReference type="SUPFAM" id="SSF161098">
    <property type="entry name" value="MetI-like"/>
    <property type="match status" value="2"/>
</dbReference>
<feature type="transmembrane region" description="Helical" evidence="7">
    <location>
        <begin position="263"/>
        <end position="283"/>
    </location>
</feature>
<dbReference type="EMBL" id="CP044427">
    <property type="protein sequence ID" value="QFG68395.1"/>
    <property type="molecule type" value="Genomic_DNA"/>
</dbReference>
<dbReference type="KEGG" id="serw:FY030_06400"/>
<comment type="similarity">
    <text evidence="7">Belongs to the binding-protein-dependent transport system permease family.</text>
</comment>
<evidence type="ECO:0000313" key="11">
    <source>
        <dbReference type="Proteomes" id="UP000326546"/>
    </source>
</evidence>
<sequence>MNSTVAPPELRKGDPERSPEQSVPPVEQDRRTIPLPSLRGLLAWAIVLAFVSGGVWSIIDLRINIASLADSWDNAVRFMRRTLPLDFPPWVEVARTTAYTLAIVLLATVLAVVLSTAVALLAARTTCRSPGVRGAARAFIVLMRALPELVLAIIFIRIFGFGAMAGVLALGLHSIGMVGKMYADAIEDQDDGPRRSLESAGATRLQQIFGATIPGVLPAMVATGLHRFDINLRASVILGFVGIGGIGADLSSALSTMNYSRGMALALVVLVLCIATELISGLLRMRLLGRSEPSRFGVLWAIDRARSKARGQDAQQGTIPPWDGARITRLSYLGLSVLAVVASLWYAEIDWQRFLAGFGRIPDVAQRFWPPSTGGHADVLLDALVTTFQIALAATLLGVLVALPVGILAARNVVRNKAVAQTFRTIIVVTRGIPELILAIVLVIISGLGAVAGTLALAIGATGLFSKLVADSIEETDVRVQEAVSTAGASHSQVLVAATLRQAAPSIASHLIYQLDVNFRSATLLGIVGAGGIGFYLLNATRVLQFEVVTFILLLVMAVVLALEGIAVLLRRIVR</sequence>
<comment type="subcellular location">
    <subcellularLocation>
        <location evidence="1 7">Cell membrane</location>
        <topology evidence="1 7">Multi-pass membrane protein</topology>
    </subcellularLocation>
</comment>
<feature type="transmembrane region" description="Helical" evidence="7">
    <location>
        <begin position="390"/>
        <end position="414"/>
    </location>
</feature>
<dbReference type="OrthoDB" id="9808005at2"/>
<dbReference type="GO" id="GO:0015416">
    <property type="term" value="F:ABC-type phosphonate transporter activity"/>
    <property type="evidence" value="ECO:0007669"/>
    <property type="project" value="InterPro"/>
</dbReference>
<keyword evidence="3" id="KW-1003">Cell membrane</keyword>
<dbReference type="InterPro" id="IPR005769">
    <property type="entry name" value="PhnE/PtxC"/>
</dbReference>
<feature type="transmembrane region" description="Helical" evidence="7">
    <location>
        <begin position="40"/>
        <end position="59"/>
    </location>
</feature>
<feature type="transmembrane region" description="Helical" evidence="7">
    <location>
        <begin position="519"/>
        <end position="538"/>
    </location>
</feature>
<evidence type="ECO:0000256" key="1">
    <source>
        <dbReference type="ARBA" id="ARBA00004651"/>
    </source>
</evidence>
<dbReference type="Pfam" id="PF00528">
    <property type="entry name" value="BPD_transp_1"/>
    <property type="match status" value="2"/>
</dbReference>
<keyword evidence="2 7" id="KW-0813">Transport</keyword>
<feature type="transmembrane region" description="Helical" evidence="7">
    <location>
        <begin position="435"/>
        <end position="459"/>
    </location>
</feature>
<organism evidence="10 11">
    <name type="scientific">Ornithinimicrobium pratense</name>
    <dbReference type="NCBI Taxonomy" id="2593973"/>
    <lineage>
        <taxon>Bacteria</taxon>
        <taxon>Bacillati</taxon>
        <taxon>Actinomycetota</taxon>
        <taxon>Actinomycetes</taxon>
        <taxon>Micrococcales</taxon>
        <taxon>Ornithinimicrobiaceae</taxon>
        <taxon>Ornithinimicrobium</taxon>
    </lineage>
</organism>
<keyword evidence="6 7" id="KW-0472">Membrane</keyword>
<reference evidence="10 11" key="1">
    <citation type="submission" date="2019-09" db="EMBL/GenBank/DDBJ databases">
        <title>Serinicoccus pratensis sp. nov., isolated from meadow soil.</title>
        <authorList>
            <person name="Zhang W."/>
        </authorList>
    </citation>
    <scope>NUCLEOTIDE SEQUENCE [LARGE SCALE GENOMIC DNA]</scope>
    <source>
        <strain evidence="10 11">W204</strain>
    </source>
</reference>
<dbReference type="GO" id="GO:0005886">
    <property type="term" value="C:plasma membrane"/>
    <property type="evidence" value="ECO:0007669"/>
    <property type="project" value="UniProtKB-SubCell"/>
</dbReference>
<evidence type="ECO:0000256" key="5">
    <source>
        <dbReference type="ARBA" id="ARBA00022989"/>
    </source>
</evidence>
<feature type="transmembrane region" description="Helical" evidence="7">
    <location>
        <begin position="149"/>
        <end position="172"/>
    </location>
</feature>
<dbReference type="PANTHER" id="PTHR30043">
    <property type="entry name" value="PHOSPHONATES TRANSPORT SYSTEM PERMEASE PROTEIN"/>
    <property type="match status" value="1"/>
</dbReference>
<feature type="region of interest" description="Disordered" evidence="8">
    <location>
        <begin position="1"/>
        <end position="29"/>
    </location>
</feature>
<evidence type="ECO:0000256" key="7">
    <source>
        <dbReference type="RuleBase" id="RU363032"/>
    </source>
</evidence>
<dbReference type="RefSeq" id="WP_158060783.1">
    <property type="nucleotide sequence ID" value="NZ_CP044427.1"/>
</dbReference>
<evidence type="ECO:0000256" key="4">
    <source>
        <dbReference type="ARBA" id="ARBA00022692"/>
    </source>
</evidence>
<name>A0A5J6V3U6_9MICO</name>
<feature type="domain" description="ABC transmembrane type-1" evidence="9">
    <location>
        <begin position="384"/>
        <end position="567"/>
    </location>
</feature>
<proteinExistence type="inferred from homology"/>
<keyword evidence="11" id="KW-1185">Reference proteome</keyword>
<protein>
    <submittedName>
        <fullName evidence="10">Phosphonate ABC transporter, permease protein PhnE</fullName>
    </submittedName>
</protein>
<dbReference type="AlphaFoldDB" id="A0A5J6V3U6"/>
<evidence type="ECO:0000313" key="10">
    <source>
        <dbReference type="EMBL" id="QFG68395.1"/>
    </source>
</evidence>
<accession>A0A5J6V3U6</accession>
<feature type="domain" description="ABC transmembrane type-1" evidence="9">
    <location>
        <begin position="97"/>
        <end position="280"/>
    </location>
</feature>
<feature type="transmembrane region" description="Helical" evidence="7">
    <location>
        <begin position="237"/>
        <end position="257"/>
    </location>
</feature>